<comment type="caution">
    <text evidence="1">The sequence shown here is derived from an EMBL/GenBank/DDBJ whole genome shotgun (WGS) entry which is preliminary data.</text>
</comment>
<evidence type="ECO:0000313" key="2">
    <source>
        <dbReference type="Proteomes" id="UP001153050"/>
    </source>
</evidence>
<evidence type="ECO:0000313" key="1">
    <source>
        <dbReference type="EMBL" id="CAH2402291.1"/>
    </source>
</evidence>
<protein>
    <submittedName>
        <fullName evidence="1">Uncharacterized protein</fullName>
    </submittedName>
</protein>
<accession>A0ABN8JZA3</accession>
<proteinExistence type="predicted"/>
<reference evidence="1 2" key="1">
    <citation type="submission" date="2022-03" db="EMBL/GenBank/DDBJ databases">
        <authorList>
            <person name="Brunel B."/>
        </authorList>
    </citation>
    <scope>NUCLEOTIDE SEQUENCE [LARGE SCALE GENOMIC DNA]</scope>
    <source>
        <strain evidence="1">STM5069sample</strain>
    </source>
</reference>
<name>A0ABN8JZA3_9HYPH</name>
<organism evidence="1 2">
    <name type="scientific">Mesorhizobium escarrei</name>
    <dbReference type="NCBI Taxonomy" id="666018"/>
    <lineage>
        <taxon>Bacteria</taxon>
        <taxon>Pseudomonadati</taxon>
        <taxon>Pseudomonadota</taxon>
        <taxon>Alphaproteobacteria</taxon>
        <taxon>Hyphomicrobiales</taxon>
        <taxon>Phyllobacteriaceae</taxon>
        <taxon>Mesorhizobium</taxon>
    </lineage>
</organism>
<gene>
    <name evidence="1" type="ORF">MES5069_310027</name>
</gene>
<sequence length="71" mass="8057">MLLASEGSMRRYKILPSESGLWSVIDSLTGLPAERYGRPLTGMTRYEAEEAAFNLSESTPPWMALVRRRRP</sequence>
<dbReference type="EMBL" id="CAKXZT010000126">
    <property type="protein sequence ID" value="CAH2402291.1"/>
    <property type="molecule type" value="Genomic_DNA"/>
</dbReference>
<dbReference type="Proteomes" id="UP001153050">
    <property type="component" value="Unassembled WGS sequence"/>
</dbReference>
<keyword evidence="2" id="KW-1185">Reference proteome</keyword>